<evidence type="ECO:0000313" key="3">
    <source>
        <dbReference type="EMBL" id="KAA5254161.1"/>
    </source>
</evidence>
<evidence type="ECO:0000313" key="4">
    <source>
        <dbReference type="Proteomes" id="UP000421791"/>
    </source>
</evidence>
<keyword evidence="5" id="KW-1185">Reference proteome</keyword>
<name>A0A7J4YK07_9BACE</name>
<comment type="caution">
    <text evidence="2">The sequence shown here is derived from an EMBL/GenBank/DDBJ whole genome shotgun (WGS) entry which is preliminary data.</text>
</comment>
<evidence type="ECO:0000259" key="1">
    <source>
        <dbReference type="Pfam" id="PF16379"/>
    </source>
</evidence>
<dbReference type="EMBL" id="VWAG01000038">
    <property type="protein sequence ID" value="KAA5254161.1"/>
    <property type="molecule type" value="Genomic_DNA"/>
</dbReference>
<protein>
    <submittedName>
        <fullName evidence="2">DUF4989 domain-containing protein</fullName>
    </submittedName>
</protein>
<dbReference type="Pfam" id="PF16379">
    <property type="entry name" value="DUF4989"/>
    <property type="match status" value="1"/>
</dbReference>
<reference evidence="4 5" key="1">
    <citation type="journal article" date="2019" name="Nat. Med.">
        <title>A library of human gut bacterial isolates paired with longitudinal multiomics data enables mechanistic microbiome research.</title>
        <authorList>
            <person name="Poyet M."/>
            <person name="Groussin M."/>
            <person name="Gibbons S.M."/>
            <person name="Avila-Pacheco J."/>
            <person name="Jiang X."/>
            <person name="Kearney S.M."/>
            <person name="Perrotta A.R."/>
            <person name="Berdy B."/>
            <person name="Zhao S."/>
            <person name="Lieberman T.D."/>
            <person name="Swanson P.K."/>
            <person name="Smith M."/>
            <person name="Roesemann S."/>
            <person name="Alexander J.E."/>
            <person name="Rich S.A."/>
            <person name="Livny J."/>
            <person name="Vlamakis H."/>
            <person name="Clish C."/>
            <person name="Bullock K."/>
            <person name="Deik A."/>
            <person name="Scott J."/>
            <person name="Pierce K.A."/>
            <person name="Xavier R.J."/>
            <person name="Alm E.J."/>
        </authorList>
    </citation>
    <scope>NUCLEOTIDE SEQUENCE [LARGE SCALE GENOMIC DNA]</scope>
    <source>
        <strain evidence="3 5">BIOML-A2</strain>
        <strain evidence="2 4">BIOML-A6</strain>
    </source>
</reference>
<dbReference type="Proteomes" id="UP000421791">
    <property type="component" value="Unassembled WGS sequence"/>
</dbReference>
<proteinExistence type="predicted"/>
<dbReference type="AlphaFoldDB" id="A0A7J4YK07"/>
<dbReference type="PROSITE" id="PS51257">
    <property type="entry name" value="PROKAR_LIPOPROTEIN"/>
    <property type="match status" value="1"/>
</dbReference>
<dbReference type="GeneID" id="92989850"/>
<accession>A0A7J4YK07</accession>
<dbReference type="InterPro" id="IPR008979">
    <property type="entry name" value="Galactose-bd-like_sf"/>
</dbReference>
<organism evidence="2 4">
    <name type="scientific">Bacteroides finegoldii</name>
    <dbReference type="NCBI Taxonomy" id="338188"/>
    <lineage>
        <taxon>Bacteria</taxon>
        <taxon>Pseudomonadati</taxon>
        <taxon>Bacteroidota</taxon>
        <taxon>Bacteroidia</taxon>
        <taxon>Bacteroidales</taxon>
        <taxon>Bacteroidaceae</taxon>
        <taxon>Bacteroides</taxon>
    </lineage>
</organism>
<feature type="domain" description="DUF4989" evidence="1">
    <location>
        <begin position="20"/>
        <end position="309"/>
    </location>
</feature>
<dbReference type="Proteomes" id="UP000440198">
    <property type="component" value="Unassembled WGS sequence"/>
</dbReference>
<dbReference type="SUPFAM" id="SSF49785">
    <property type="entry name" value="Galactose-binding domain-like"/>
    <property type="match status" value="1"/>
</dbReference>
<gene>
    <name evidence="3" type="ORF">F2Z09_16580</name>
    <name evidence="2" type="ORF">F2Z22_18255</name>
</gene>
<sequence length="444" mass="49277">MRIKKLFYIPVICIGILSSCLDDENLDLKNFPINQPEILVQGSNDDKNVVATYLSDGTLKLDAPLTRTYVFRFKASPEDMTVNFEPICSNIPAEKVVLSTSEVLLTAGETDAVVTVSLKDDDFNFAASTLEKEIYILGVKANAKGFNMGEESAESKITIEKEAYCVAVSLHGENQNSVSFDRTFVDGSIEEQEPIVYNFKVMLDKPANKDIAIQILTEGIAEKYLGNVTVTPNKIVIPAGQTSSEEVTWTITNDFLLEDAMPATFLINLKLGIETEDTTVKKEGENSISITVMKKMLNMGAVDVLPQEWNMINKKDCSAIELSKFSGDGSILFDSLTGGNASLYCSSWNLPASFVVDMKNLHILKGIKIDYNSYSSTPAGPKNIRVCTSKDKIQWVEQADLKELPNRNENLLEFYTGVETRYVKLEFFALHSYSINVAEVSLYE</sequence>
<dbReference type="Gene3D" id="2.60.120.260">
    <property type="entry name" value="Galactose-binding domain-like"/>
    <property type="match status" value="1"/>
</dbReference>
<dbReference type="InterPro" id="IPR032152">
    <property type="entry name" value="DUF4989"/>
</dbReference>
<dbReference type="EMBL" id="VWAK01000041">
    <property type="protein sequence ID" value="KAA5227897.1"/>
    <property type="molecule type" value="Genomic_DNA"/>
</dbReference>
<dbReference type="RefSeq" id="WP_007748614.1">
    <property type="nucleotide sequence ID" value="NZ_DYAR01000001.1"/>
</dbReference>
<evidence type="ECO:0000313" key="5">
    <source>
        <dbReference type="Proteomes" id="UP000440198"/>
    </source>
</evidence>
<evidence type="ECO:0000313" key="2">
    <source>
        <dbReference type="EMBL" id="KAA5227897.1"/>
    </source>
</evidence>